<evidence type="ECO:0000256" key="1">
    <source>
        <dbReference type="ARBA" id="ARBA00022723"/>
    </source>
</evidence>
<accession>A0AA36CDX1</accession>
<dbReference type="InterPro" id="IPR013083">
    <property type="entry name" value="Znf_RING/FYVE/PHD"/>
</dbReference>
<feature type="domain" description="RING-type" evidence="6">
    <location>
        <begin position="250"/>
        <end position="298"/>
    </location>
</feature>
<keyword evidence="8" id="KW-1185">Reference proteome</keyword>
<evidence type="ECO:0000256" key="2">
    <source>
        <dbReference type="ARBA" id="ARBA00022771"/>
    </source>
</evidence>
<dbReference type="PANTHER" id="PTHR47156">
    <property type="entry name" value="PROTEIN CBG20824"/>
    <property type="match status" value="1"/>
</dbReference>
<dbReference type="SUPFAM" id="SSF57850">
    <property type="entry name" value="RING/U-box"/>
    <property type="match status" value="1"/>
</dbReference>
<sequence>MKGHRELAPFETIGSYDKNNVFAIARHFERIREEVDKAEVEAIKTLDNSASCIETRTEHVSTAWRIRHQLIKISLEVLVWNCKGSELDTKNEDWLALTEGAKAERVQAPDDGLLSTLIPYTISKDNRLLLGHFIDAYGATWTGKTTMTCARLAVCFHQLLRHYIWHPGDKHRIQTGETQRLGRITGGLGREEEGKRFPIRTVLKRDRCGLGTGRDKPRVILFRPHDIRAVANVKERKAEKLMTRMGDYGCRVCNERYDAEDEKRIPRVLTGCGHTICQGCSEAITQPGSRSITCPFDRIPTTLPDGTIMTLKKNFALIELMERVTYEEHRADALVSSAFDDYAKAYANYDTAFEQLTGFASNFICDRNRLSNFIRDSDASLKAGEHPDLTADDLIECAEKFYQKTVEVVTKARAYHAQEELSDALLRDEFHDDEGSQAKNDGSLLEVDYRSDERSTSEEKIDESFDELVKEEEQGEENEDLRSSSSEEDIPEPADRAPGRPHVREVWTSKPDRR</sequence>
<dbReference type="SMART" id="SM00184">
    <property type="entry name" value="RING"/>
    <property type="match status" value="1"/>
</dbReference>
<keyword evidence="2 4" id="KW-0863">Zinc-finger</keyword>
<keyword evidence="1" id="KW-0479">Metal-binding</keyword>
<dbReference type="GO" id="GO:0008270">
    <property type="term" value="F:zinc ion binding"/>
    <property type="evidence" value="ECO:0007669"/>
    <property type="project" value="UniProtKB-KW"/>
</dbReference>
<evidence type="ECO:0000256" key="4">
    <source>
        <dbReference type="PROSITE-ProRule" id="PRU00175"/>
    </source>
</evidence>
<dbReference type="EMBL" id="CATQJA010001274">
    <property type="protein sequence ID" value="CAJ0566580.1"/>
    <property type="molecule type" value="Genomic_DNA"/>
</dbReference>
<dbReference type="Proteomes" id="UP001177023">
    <property type="component" value="Unassembled WGS sequence"/>
</dbReference>
<reference evidence="7" key="1">
    <citation type="submission" date="2023-06" db="EMBL/GenBank/DDBJ databases">
        <authorList>
            <person name="Delattre M."/>
        </authorList>
    </citation>
    <scope>NUCLEOTIDE SEQUENCE</scope>
    <source>
        <strain evidence="7">AF72</strain>
    </source>
</reference>
<evidence type="ECO:0000256" key="3">
    <source>
        <dbReference type="ARBA" id="ARBA00022833"/>
    </source>
</evidence>
<gene>
    <name evidence="7" type="ORF">MSPICULIGERA_LOCUS5174</name>
</gene>
<evidence type="ECO:0000256" key="5">
    <source>
        <dbReference type="SAM" id="MobiDB-lite"/>
    </source>
</evidence>
<feature type="non-terminal residue" evidence="7">
    <location>
        <position position="514"/>
    </location>
</feature>
<protein>
    <recommendedName>
        <fullName evidence="6">RING-type domain-containing protein</fullName>
    </recommendedName>
</protein>
<proteinExistence type="predicted"/>
<feature type="compositionally biased region" description="Basic and acidic residues" evidence="5">
    <location>
        <begin position="447"/>
        <end position="472"/>
    </location>
</feature>
<evidence type="ECO:0000313" key="7">
    <source>
        <dbReference type="EMBL" id="CAJ0566580.1"/>
    </source>
</evidence>
<dbReference type="PROSITE" id="PS50089">
    <property type="entry name" value="ZF_RING_2"/>
    <property type="match status" value="1"/>
</dbReference>
<dbReference type="Pfam" id="PF13445">
    <property type="entry name" value="zf-RING_UBOX"/>
    <property type="match status" value="1"/>
</dbReference>
<name>A0AA36CDX1_9BILA</name>
<evidence type="ECO:0000259" key="6">
    <source>
        <dbReference type="PROSITE" id="PS50089"/>
    </source>
</evidence>
<keyword evidence="3" id="KW-0862">Zinc</keyword>
<feature type="region of interest" description="Disordered" evidence="5">
    <location>
        <begin position="433"/>
        <end position="514"/>
    </location>
</feature>
<comment type="caution">
    <text evidence="7">The sequence shown here is derived from an EMBL/GenBank/DDBJ whole genome shotgun (WGS) entry which is preliminary data.</text>
</comment>
<dbReference type="AlphaFoldDB" id="A0AA36CDX1"/>
<dbReference type="Gene3D" id="3.30.40.10">
    <property type="entry name" value="Zinc/RING finger domain, C3HC4 (zinc finger)"/>
    <property type="match status" value="1"/>
</dbReference>
<dbReference type="PANTHER" id="PTHR47156:SF10">
    <property type="entry name" value="E3 UBIQUITIN-PROTEIN LIGASE TRIM-21-RELATED"/>
    <property type="match status" value="1"/>
</dbReference>
<dbReference type="InterPro" id="IPR001841">
    <property type="entry name" value="Znf_RING"/>
</dbReference>
<organism evidence="7 8">
    <name type="scientific">Mesorhabditis spiculigera</name>
    <dbReference type="NCBI Taxonomy" id="96644"/>
    <lineage>
        <taxon>Eukaryota</taxon>
        <taxon>Metazoa</taxon>
        <taxon>Ecdysozoa</taxon>
        <taxon>Nematoda</taxon>
        <taxon>Chromadorea</taxon>
        <taxon>Rhabditida</taxon>
        <taxon>Rhabditina</taxon>
        <taxon>Rhabditomorpha</taxon>
        <taxon>Rhabditoidea</taxon>
        <taxon>Rhabditidae</taxon>
        <taxon>Mesorhabditinae</taxon>
        <taxon>Mesorhabditis</taxon>
    </lineage>
</organism>
<evidence type="ECO:0000313" key="8">
    <source>
        <dbReference type="Proteomes" id="UP001177023"/>
    </source>
</evidence>
<feature type="compositionally biased region" description="Basic and acidic residues" evidence="5">
    <location>
        <begin position="493"/>
        <end position="514"/>
    </location>
</feature>
<dbReference type="InterPro" id="IPR052667">
    <property type="entry name" value="E3_ubiquitin-ligase_RING"/>
</dbReference>
<dbReference type="InterPro" id="IPR027370">
    <property type="entry name" value="Znf-RING_euk"/>
</dbReference>